<evidence type="ECO:0000256" key="5">
    <source>
        <dbReference type="ARBA" id="ARBA00038253"/>
    </source>
</evidence>
<evidence type="ECO:0000313" key="6">
    <source>
        <dbReference type="EMBL" id="QKZ23893.1"/>
    </source>
</evidence>
<dbReference type="PANTHER" id="PTHR46630:SF1">
    <property type="entry name" value="TETRATRICOPEPTIDE REPEAT PROTEIN 29"/>
    <property type="match status" value="1"/>
</dbReference>
<dbReference type="RefSeq" id="WP_176578507.1">
    <property type="nucleotide sequence ID" value="NZ_CBDRGH010000022.1"/>
</dbReference>
<evidence type="ECO:0000313" key="7">
    <source>
        <dbReference type="Proteomes" id="UP000509418"/>
    </source>
</evidence>
<proteinExistence type="inferred from homology"/>
<dbReference type="GO" id="GO:0005737">
    <property type="term" value="C:cytoplasm"/>
    <property type="evidence" value="ECO:0007669"/>
    <property type="project" value="UniProtKB-SubCell"/>
</dbReference>
<comment type="subcellular location">
    <subcellularLocation>
        <location evidence="1">Cytoplasm</location>
    </subcellularLocation>
</comment>
<comment type="similarity">
    <text evidence="5">Belongs to the Rap family.</text>
</comment>
<keyword evidence="7" id="KW-1185">Reference proteome</keyword>
<dbReference type="EMBL" id="CP056041">
    <property type="protein sequence ID" value="QKZ23893.1"/>
    <property type="molecule type" value="Genomic_DNA"/>
</dbReference>
<reference evidence="6 7" key="1">
    <citation type="submission" date="2020-06" db="EMBL/GenBank/DDBJ databases">
        <title>Genome mining for natural products.</title>
        <authorList>
            <person name="Zhang B."/>
            <person name="Shi J."/>
            <person name="Ge H."/>
        </authorList>
    </citation>
    <scope>NUCLEOTIDE SEQUENCE [LARGE SCALE GENOMIC DNA]</scope>
    <source>
        <strain evidence="6 7">NA02069</strain>
    </source>
</reference>
<gene>
    <name evidence="6" type="ORF">HUT05_44995</name>
</gene>
<dbReference type="Proteomes" id="UP000509418">
    <property type="component" value="Chromosome"/>
</dbReference>
<dbReference type="Pfam" id="PF13181">
    <property type="entry name" value="TPR_8"/>
    <property type="match status" value="1"/>
</dbReference>
<protein>
    <submittedName>
        <fullName evidence="6">Tetratricopeptide repeat protein</fullName>
    </submittedName>
</protein>
<evidence type="ECO:0000256" key="4">
    <source>
        <dbReference type="ARBA" id="ARBA00022803"/>
    </source>
</evidence>
<dbReference type="Gene3D" id="1.25.40.10">
    <property type="entry name" value="Tetratricopeptide repeat domain"/>
    <property type="match status" value="2"/>
</dbReference>
<accession>A0A7H8TK40</accession>
<sequence length="422" mass="46075">MITTAALDKTYQELGTESQDIYRTLGLLPIADIDPTMTAAVCQLSWGHADWGLQILAEEQVLEPVHNTVSYGRYQLVPTARDHARALAVQTDSEQDRQDVLRRLFKWLLAIATQARHRLTAVHVTLPHLAIGTVLASEAPFNDDAGALEWLQAVESSFLSVLSAAELAGWDDLIWQLVDAFAPLPLHRQPCEVLIAAQELGLRAARRVGNEAVIRQTLIYGGMGLSSAGRAEDAIRWYKQALISARDQEDTRAEGEALLGLGSCHHQAGHPDRAIPFLAEASSVWQQSDYPQGVALATLVIGEIVLPDNPRRALDLFAWARSELLRAGAPYDANRALALQGHARVLTGDSDAGTEDLEEALAGFTDVASSQWRARGLEFLGQALLSRGQHDTARACFTQAADLYAKVSPLDFERVRAVWSGL</sequence>
<dbReference type="SMART" id="SM00028">
    <property type="entry name" value="TPR"/>
    <property type="match status" value="2"/>
</dbReference>
<evidence type="ECO:0000256" key="2">
    <source>
        <dbReference type="ARBA" id="ARBA00022490"/>
    </source>
</evidence>
<evidence type="ECO:0000256" key="1">
    <source>
        <dbReference type="ARBA" id="ARBA00004496"/>
    </source>
</evidence>
<dbReference type="InterPro" id="IPR011990">
    <property type="entry name" value="TPR-like_helical_dom_sf"/>
</dbReference>
<evidence type="ECO:0000256" key="3">
    <source>
        <dbReference type="ARBA" id="ARBA00022737"/>
    </source>
</evidence>
<dbReference type="PANTHER" id="PTHR46630">
    <property type="entry name" value="TETRATRICOPEPTIDE REPEAT PROTEIN 29"/>
    <property type="match status" value="1"/>
</dbReference>
<keyword evidence="4" id="KW-0802">TPR repeat</keyword>
<organism evidence="6 7">
    <name type="scientific">Streptomyces chartreusis</name>
    <dbReference type="NCBI Taxonomy" id="1969"/>
    <lineage>
        <taxon>Bacteria</taxon>
        <taxon>Bacillati</taxon>
        <taxon>Actinomycetota</taxon>
        <taxon>Actinomycetes</taxon>
        <taxon>Kitasatosporales</taxon>
        <taxon>Streptomycetaceae</taxon>
        <taxon>Streptomyces</taxon>
    </lineage>
</organism>
<keyword evidence="2" id="KW-0963">Cytoplasm</keyword>
<keyword evidence="3" id="KW-0677">Repeat</keyword>
<dbReference type="SUPFAM" id="SSF48452">
    <property type="entry name" value="TPR-like"/>
    <property type="match status" value="1"/>
</dbReference>
<dbReference type="Pfam" id="PF13424">
    <property type="entry name" value="TPR_12"/>
    <property type="match status" value="1"/>
</dbReference>
<dbReference type="InterPro" id="IPR051476">
    <property type="entry name" value="Bac_ResReg_Asp_Phosphatase"/>
</dbReference>
<dbReference type="AlphaFoldDB" id="A0A7H8TK40"/>
<name>A0A7H8TK40_STRCX</name>
<dbReference type="InterPro" id="IPR019734">
    <property type="entry name" value="TPR_rpt"/>
</dbReference>